<dbReference type="RefSeq" id="WP_307321949.1">
    <property type="nucleotide sequence ID" value="NZ_JAUSUG010000002.1"/>
</dbReference>
<dbReference type="Gene3D" id="3.30.390.50">
    <property type="entry name" value="CO dehydrogenase flavoprotein, C-terminal domain"/>
    <property type="match status" value="1"/>
</dbReference>
<feature type="domain" description="FAD-binding PCMH-type" evidence="4">
    <location>
        <begin position="1"/>
        <end position="177"/>
    </location>
</feature>
<dbReference type="PANTHER" id="PTHR42659:SF2">
    <property type="entry name" value="XANTHINE DEHYDROGENASE SUBUNIT C-RELATED"/>
    <property type="match status" value="1"/>
</dbReference>
<sequence>MKPATFDYYRPDSVVEALQLLEEYGDEGKLLAGGQSFIPILNMRMSEPESLIDINHLKELDYIKEEDGYLKIGAVTRQSKLEKSPLVKKLVPILVEATSFIGHIQTRNRGTVGGSVVHADPSAELPLTLLTLDAKVTIKSMDEEREANLRDFFITYLTTEIMPSELLTEIQIPLQHMSNGYAFEEFSRRHGDFALVAVACLLDVDEVGTVTSGRLAVGGIDAVPVLAEDAMDLLIGKKLSESLLQTVGEKVVEDAEPDDDLHASKEYRLNLAKVLIKRAIQKAYGRAVKRGDSL</sequence>
<gene>
    <name evidence="5" type="ORF">J2S74_000753</name>
</gene>
<dbReference type="GO" id="GO:0043885">
    <property type="term" value="F:anaerobic carbon-monoxide dehydrogenase activity"/>
    <property type="evidence" value="ECO:0007669"/>
    <property type="project" value="UniProtKB-EC"/>
</dbReference>
<evidence type="ECO:0000313" key="6">
    <source>
        <dbReference type="Proteomes" id="UP001230005"/>
    </source>
</evidence>
<dbReference type="SUPFAM" id="SSF56176">
    <property type="entry name" value="FAD-binding/transporter-associated domain-like"/>
    <property type="match status" value="1"/>
</dbReference>
<dbReference type="Gene3D" id="3.30.465.10">
    <property type="match status" value="1"/>
</dbReference>
<dbReference type="Pfam" id="PF00941">
    <property type="entry name" value="FAD_binding_5"/>
    <property type="match status" value="1"/>
</dbReference>
<keyword evidence="2" id="KW-0274">FAD</keyword>
<keyword evidence="6" id="KW-1185">Reference proteome</keyword>
<dbReference type="InterPro" id="IPR005107">
    <property type="entry name" value="CO_DH_flav_C"/>
</dbReference>
<dbReference type="InterPro" id="IPR036683">
    <property type="entry name" value="CO_DH_flav_C_dom_sf"/>
</dbReference>
<dbReference type="InterPro" id="IPR016167">
    <property type="entry name" value="FAD-bd_PCMH_sub1"/>
</dbReference>
<dbReference type="PANTHER" id="PTHR42659">
    <property type="entry name" value="XANTHINE DEHYDROGENASE SUBUNIT C-RELATED"/>
    <property type="match status" value="1"/>
</dbReference>
<dbReference type="EC" id="1.2.7.4" evidence="5"/>
<evidence type="ECO:0000256" key="1">
    <source>
        <dbReference type="ARBA" id="ARBA00022630"/>
    </source>
</evidence>
<dbReference type="Gene3D" id="3.30.43.10">
    <property type="entry name" value="Uridine Diphospho-n-acetylenolpyruvylglucosamine Reductase, domain 2"/>
    <property type="match status" value="1"/>
</dbReference>
<evidence type="ECO:0000259" key="4">
    <source>
        <dbReference type="PROSITE" id="PS51387"/>
    </source>
</evidence>
<dbReference type="Pfam" id="PF03450">
    <property type="entry name" value="CO_deh_flav_C"/>
    <property type="match status" value="1"/>
</dbReference>
<organism evidence="5 6">
    <name type="scientific">Evansella vedderi</name>
    <dbReference type="NCBI Taxonomy" id="38282"/>
    <lineage>
        <taxon>Bacteria</taxon>
        <taxon>Bacillati</taxon>
        <taxon>Bacillota</taxon>
        <taxon>Bacilli</taxon>
        <taxon>Bacillales</taxon>
        <taxon>Bacillaceae</taxon>
        <taxon>Evansella</taxon>
    </lineage>
</organism>
<comment type="caution">
    <text evidence="5">The sequence shown here is derived from an EMBL/GenBank/DDBJ whole genome shotgun (WGS) entry which is preliminary data.</text>
</comment>
<dbReference type="SUPFAM" id="SSF55447">
    <property type="entry name" value="CO dehydrogenase flavoprotein C-terminal domain-like"/>
    <property type="match status" value="1"/>
</dbReference>
<evidence type="ECO:0000256" key="2">
    <source>
        <dbReference type="ARBA" id="ARBA00022827"/>
    </source>
</evidence>
<dbReference type="EC" id="1.3.99.8" evidence="5"/>
<dbReference type="InterPro" id="IPR016169">
    <property type="entry name" value="FAD-bd_PCMH_sub2"/>
</dbReference>
<accession>A0ABT9ZQ65</accession>
<keyword evidence="3 5" id="KW-0560">Oxidoreductase</keyword>
<keyword evidence="1" id="KW-0285">Flavoprotein</keyword>
<evidence type="ECO:0000256" key="3">
    <source>
        <dbReference type="ARBA" id="ARBA00023002"/>
    </source>
</evidence>
<evidence type="ECO:0000313" key="5">
    <source>
        <dbReference type="EMBL" id="MDQ0253381.1"/>
    </source>
</evidence>
<dbReference type="SMART" id="SM01092">
    <property type="entry name" value="CO_deh_flav_C"/>
    <property type="match status" value="1"/>
</dbReference>
<proteinExistence type="predicted"/>
<dbReference type="GO" id="GO:0047542">
    <property type="term" value="F:2-furoyl-CoA dehydrogenase activity"/>
    <property type="evidence" value="ECO:0007669"/>
    <property type="project" value="UniProtKB-EC"/>
</dbReference>
<dbReference type="InterPro" id="IPR002346">
    <property type="entry name" value="Mopterin_DH_FAD-bd"/>
</dbReference>
<reference evidence="5 6" key="1">
    <citation type="submission" date="2023-07" db="EMBL/GenBank/DDBJ databases">
        <title>Genomic Encyclopedia of Type Strains, Phase IV (KMG-IV): sequencing the most valuable type-strain genomes for metagenomic binning, comparative biology and taxonomic classification.</title>
        <authorList>
            <person name="Goeker M."/>
        </authorList>
    </citation>
    <scope>NUCLEOTIDE SEQUENCE [LARGE SCALE GENOMIC DNA]</scope>
    <source>
        <strain evidence="5 6">DSM 9768</strain>
    </source>
</reference>
<dbReference type="InterPro" id="IPR036318">
    <property type="entry name" value="FAD-bd_PCMH-like_sf"/>
</dbReference>
<dbReference type="EMBL" id="JAUSUG010000002">
    <property type="protein sequence ID" value="MDQ0253381.1"/>
    <property type="molecule type" value="Genomic_DNA"/>
</dbReference>
<name>A0ABT9ZQ65_9BACI</name>
<dbReference type="Proteomes" id="UP001230005">
    <property type="component" value="Unassembled WGS sequence"/>
</dbReference>
<dbReference type="InterPro" id="IPR016166">
    <property type="entry name" value="FAD-bd_PCMH"/>
</dbReference>
<protein>
    <submittedName>
        <fullName evidence="5">Carbon-monoxide dehydrogenase medium subunit/2-furoyl-CoA dehydrogenase FAD binding subunit</fullName>
        <ecNumber evidence="5">1.2.7.4</ecNumber>
        <ecNumber evidence="5">1.3.99.8</ecNumber>
    </submittedName>
</protein>
<dbReference type="PROSITE" id="PS51387">
    <property type="entry name" value="FAD_PCMH"/>
    <property type="match status" value="1"/>
</dbReference>
<dbReference type="InterPro" id="IPR051312">
    <property type="entry name" value="Diverse_Substr_Oxidored"/>
</dbReference>